<sequence length="332" mass="36057">MLREVKKSARRSIAVALLCALALHAGLWRLLQPAPPVWHAGGARMAMQTRTLPAATPATIPTALPAAAPPAAAPPEAVTAPRPAPSTSAKPAPSAAPPAAPSAAAEPLPPPLALPLRGEGRLSYRYTQGQAEGQALLSWQLGEHAYQLRLERELAGRALPAWRSEGRLDAQQGLAPARFAVQRGGRDRQAINFRREQGLISFSASAELQALPEGVQDRLSWWLQLPALLAAQPARLVAGQELVLPVAALRGMAVDWVFHVEGREEDGLWHLSRQALGPYDARLDIWLDPQRRYLPVRVRQSVGEEERWEMRLEGRLDERLAEPAASDDSPNP</sequence>
<dbReference type="RefSeq" id="WP_285234881.1">
    <property type="nucleotide sequence ID" value="NZ_CP116346.1"/>
</dbReference>
<dbReference type="Pfam" id="PF11306">
    <property type="entry name" value="DUF3108"/>
    <property type="match status" value="1"/>
</dbReference>
<proteinExistence type="predicted"/>
<organism evidence="2 3">
    <name type="scientific">Paucibacter sediminis</name>
    <dbReference type="NCBI Taxonomy" id="3019553"/>
    <lineage>
        <taxon>Bacteria</taxon>
        <taxon>Pseudomonadati</taxon>
        <taxon>Pseudomonadota</taxon>
        <taxon>Betaproteobacteria</taxon>
        <taxon>Burkholderiales</taxon>
        <taxon>Sphaerotilaceae</taxon>
        <taxon>Roseateles</taxon>
    </lineage>
</organism>
<dbReference type="KEGG" id="pais:PFX98_09105"/>
<keyword evidence="3" id="KW-1185">Reference proteome</keyword>
<reference evidence="2" key="1">
    <citation type="submission" date="2023-01" db="EMBL/GenBank/DDBJ databases">
        <title>Whole genome sequence of Paucibacter sp. S2-9 isolated from pond sediment.</title>
        <authorList>
            <person name="Jung J.Y."/>
        </authorList>
    </citation>
    <scope>NUCLEOTIDE SEQUENCE</scope>
    <source>
        <strain evidence="2">S2-9</strain>
    </source>
</reference>
<feature type="region of interest" description="Disordered" evidence="1">
    <location>
        <begin position="62"/>
        <end position="112"/>
    </location>
</feature>
<evidence type="ECO:0000313" key="2">
    <source>
        <dbReference type="EMBL" id="WIT13761.1"/>
    </source>
</evidence>
<feature type="compositionally biased region" description="Low complexity" evidence="1">
    <location>
        <begin position="74"/>
        <end position="93"/>
    </location>
</feature>
<dbReference type="InterPro" id="IPR021457">
    <property type="entry name" value="DUF3108"/>
</dbReference>
<evidence type="ECO:0000313" key="3">
    <source>
        <dbReference type="Proteomes" id="UP001177769"/>
    </source>
</evidence>
<dbReference type="Proteomes" id="UP001177769">
    <property type="component" value="Chromosome"/>
</dbReference>
<evidence type="ECO:0000256" key="1">
    <source>
        <dbReference type="SAM" id="MobiDB-lite"/>
    </source>
</evidence>
<accession>A0AA95SRX3</accession>
<dbReference type="EMBL" id="CP116346">
    <property type="protein sequence ID" value="WIT13761.1"/>
    <property type="molecule type" value="Genomic_DNA"/>
</dbReference>
<dbReference type="AlphaFoldDB" id="A0AA95SRX3"/>
<protein>
    <submittedName>
        <fullName evidence="2">DUF3108 domain-containing protein</fullName>
    </submittedName>
</protein>
<name>A0AA95SRX3_9BURK</name>
<gene>
    <name evidence="2" type="ORF">PFX98_09105</name>
</gene>